<sequence>MAGDKIGQFLDGFCGEDTRSWSLSVRIRVNINVTRALKRQVKIRSEAGAELTIRLSYEHLPNFCYIYGKLGHVSKFCNLHYKEGFVDPGPDYPFSPWLRENGSSRGGLRNSEMVFGLPLRLVQVSTARLQAVNIARPKCKGSWIFGNFTNIMHGKADSHTPDPAHTTDGNYSPSKFDMGKSGKITTIRGSGPVPTTRKSTVIPTPHDLEPSSRSHQTTPTTYLDFLNYAAQHSSSLPHTLLVAITNTLPHFQKAQTPKQKTQSNTPQEGPTESSQLIQPLVGPVLSPKPKSLELPQPTPEQHYLPTTHQRPEAKPEPIHFIPTSLKQSLLQPPPANRRGVFGSSH</sequence>
<feature type="compositionally biased region" description="Polar residues" evidence="1">
    <location>
        <begin position="252"/>
        <end position="277"/>
    </location>
</feature>
<dbReference type="AlphaFoldDB" id="A0AAE2CAN6"/>
<dbReference type="Proteomes" id="UP001293254">
    <property type="component" value="Unassembled WGS sequence"/>
</dbReference>
<dbReference type="InterPro" id="IPR025836">
    <property type="entry name" value="Zn_knuckle_CX2CX4HX4C"/>
</dbReference>
<dbReference type="Pfam" id="PF14392">
    <property type="entry name" value="zf-CCHC_4"/>
    <property type="match status" value="1"/>
</dbReference>
<feature type="region of interest" description="Disordered" evidence="1">
    <location>
        <begin position="252"/>
        <end position="345"/>
    </location>
</feature>
<reference evidence="3" key="1">
    <citation type="submission" date="2020-06" db="EMBL/GenBank/DDBJ databases">
        <authorList>
            <person name="Li T."/>
            <person name="Hu X."/>
            <person name="Zhang T."/>
            <person name="Song X."/>
            <person name="Zhang H."/>
            <person name="Dai N."/>
            <person name="Sheng W."/>
            <person name="Hou X."/>
            <person name="Wei L."/>
        </authorList>
    </citation>
    <scope>NUCLEOTIDE SEQUENCE</scope>
    <source>
        <strain evidence="3">3651</strain>
        <tissue evidence="3">Leaf</tissue>
    </source>
</reference>
<evidence type="ECO:0000256" key="1">
    <source>
        <dbReference type="SAM" id="MobiDB-lite"/>
    </source>
</evidence>
<keyword evidence="4" id="KW-1185">Reference proteome</keyword>
<evidence type="ECO:0000313" key="3">
    <source>
        <dbReference type="EMBL" id="KAK4414950.1"/>
    </source>
</evidence>
<reference evidence="3" key="2">
    <citation type="journal article" date="2024" name="Plant">
        <title>Genomic evolution and insights into agronomic trait innovations of Sesamum species.</title>
        <authorList>
            <person name="Miao H."/>
            <person name="Wang L."/>
            <person name="Qu L."/>
            <person name="Liu H."/>
            <person name="Sun Y."/>
            <person name="Le M."/>
            <person name="Wang Q."/>
            <person name="Wei S."/>
            <person name="Zheng Y."/>
            <person name="Lin W."/>
            <person name="Duan Y."/>
            <person name="Cao H."/>
            <person name="Xiong S."/>
            <person name="Wang X."/>
            <person name="Wei L."/>
            <person name="Li C."/>
            <person name="Ma Q."/>
            <person name="Ju M."/>
            <person name="Zhao R."/>
            <person name="Li G."/>
            <person name="Mu C."/>
            <person name="Tian Q."/>
            <person name="Mei H."/>
            <person name="Zhang T."/>
            <person name="Gao T."/>
            <person name="Zhang H."/>
        </authorList>
    </citation>
    <scope>NUCLEOTIDE SEQUENCE</scope>
    <source>
        <strain evidence="3">3651</strain>
    </source>
</reference>
<evidence type="ECO:0000313" key="4">
    <source>
        <dbReference type="Proteomes" id="UP001293254"/>
    </source>
</evidence>
<evidence type="ECO:0000259" key="2">
    <source>
        <dbReference type="Pfam" id="PF14392"/>
    </source>
</evidence>
<name>A0AAE2CAN6_9LAMI</name>
<accession>A0AAE2CAN6</accession>
<comment type="caution">
    <text evidence="3">The sequence shown here is derived from an EMBL/GenBank/DDBJ whole genome shotgun (WGS) entry which is preliminary data.</text>
</comment>
<protein>
    <recommendedName>
        <fullName evidence="2">Zinc knuckle CX2CX4HX4C domain-containing protein</fullName>
    </recommendedName>
</protein>
<dbReference type="EMBL" id="JACGWO010000011">
    <property type="protein sequence ID" value="KAK4414950.1"/>
    <property type="molecule type" value="Genomic_DNA"/>
</dbReference>
<gene>
    <name evidence="3" type="ORF">Salat_2602000</name>
</gene>
<proteinExistence type="predicted"/>
<feature type="domain" description="Zinc knuckle CX2CX4HX4C" evidence="2">
    <location>
        <begin position="32"/>
        <end position="78"/>
    </location>
</feature>
<organism evidence="3 4">
    <name type="scientific">Sesamum alatum</name>
    <dbReference type="NCBI Taxonomy" id="300844"/>
    <lineage>
        <taxon>Eukaryota</taxon>
        <taxon>Viridiplantae</taxon>
        <taxon>Streptophyta</taxon>
        <taxon>Embryophyta</taxon>
        <taxon>Tracheophyta</taxon>
        <taxon>Spermatophyta</taxon>
        <taxon>Magnoliopsida</taxon>
        <taxon>eudicotyledons</taxon>
        <taxon>Gunneridae</taxon>
        <taxon>Pentapetalae</taxon>
        <taxon>asterids</taxon>
        <taxon>lamiids</taxon>
        <taxon>Lamiales</taxon>
        <taxon>Pedaliaceae</taxon>
        <taxon>Sesamum</taxon>
    </lineage>
</organism>
<feature type="region of interest" description="Disordered" evidence="1">
    <location>
        <begin position="156"/>
        <end position="217"/>
    </location>
</feature>